<keyword evidence="2 8" id="KW-0813">Transport</keyword>
<evidence type="ECO:0000313" key="12">
    <source>
        <dbReference type="EMBL" id="EFX86381.1"/>
    </source>
</evidence>
<evidence type="ECO:0000256" key="6">
    <source>
        <dbReference type="ARBA" id="ARBA00023136"/>
    </source>
</evidence>
<dbReference type="SUPFAM" id="SSF81324">
    <property type="entry name" value="Voltage-gated potassium channels"/>
    <property type="match status" value="2"/>
</dbReference>
<keyword evidence="6 10" id="KW-0472">Membrane</keyword>
<dbReference type="EMBL" id="GL732530">
    <property type="protein sequence ID" value="EFX86381.1"/>
    <property type="molecule type" value="Genomic_DNA"/>
</dbReference>
<feature type="transmembrane region" description="Helical" evidence="10">
    <location>
        <begin position="61"/>
        <end position="81"/>
    </location>
</feature>
<evidence type="ECO:0000256" key="8">
    <source>
        <dbReference type="RuleBase" id="RU003857"/>
    </source>
</evidence>
<keyword evidence="13" id="KW-1185">Reference proteome</keyword>
<dbReference type="InterPro" id="IPR013099">
    <property type="entry name" value="K_chnl_dom"/>
</dbReference>
<sequence length="525" mass="59314">MNWRQWFALLFFFILYLLLGAVVFMFFESPEEEIRSQELGNLRNVIYGYGHLAPSSAPGRLFCIFFALIGIPLNGILFAALGDHFGAKLVSRSSNRSTAFVVLADVLLYFIPGLVVFLVIPAGLFAIVEGWNYTDSFYYAFITLTTIGFGDLVAGQNDVGRWTSAYRSFIIIWILFGLGYLIMVINIITKGLRSRSVVAPVVALERRMAARIRATRKALSKDAIALRQLVNQIRVLKIKPIGRPARKGLFRTYSQPSLYSEGNIVDKDPRKQFEATGSNGFGKTNYIDRDITCNNGSFRKSLEGIEFNEDPVQLLTRLASALCDENEDDDLSSPDTSTSEIEHTKEINEVDLESTFQRIRRSLHLPKNSRTAHTPRSPAPSPKVETDLKMANVHPHRFAINRRLRHVSENHDHVILNCDGSMKSKQRLMLNNVAKLENPHEFKRSFSERFSPNRDSFDSSFQFKPASDCFTLKLDVSPTGTISNADSNTQTDLPNATVIEFCHILDRVQVSRENSASKQYDLSYR</sequence>
<dbReference type="GO" id="GO:0071805">
    <property type="term" value="P:potassium ion transmembrane transport"/>
    <property type="evidence" value="ECO:0000318"/>
    <property type="project" value="GO_Central"/>
</dbReference>
<keyword evidence="5 8" id="KW-0406">Ion transport</keyword>
<feature type="transmembrane region" description="Helical" evidence="10">
    <location>
        <begin position="137"/>
        <end position="154"/>
    </location>
</feature>
<keyword evidence="4 10" id="KW-1133">Transmembrane helix</keyword>
<feature type="transmembrane region" description="Helical" evidence="10">
    <location>
        <begin position="101"/>
        <end position="125"/>
    </location>
</feature>
<name>E9G225_DAPPU</name>
<dbReference type="PRINTS" id="PR01333">
    <property type="entry name" value="2POREKCHANEL"/>
</dbReference>
<keyword evidence="7 8" id="KW-0407">Ion channel</keyword>
<accession>E9G225</accession>
<evidence type="ECO:0000256" key="1">
    <source>
        <dbReference type="ARBA" id="ARBA00004141"/>
    </source>
</evidence>
<evidence type="ECO:0000259" key="11">
    <source>
        <dbReference type="Pfam" id="PF07885"/>
    </source>
</evidence>
<evidence type="ECO:0000256" key="2">
    <source>
        <dbReference type="ARBA" id="ARBA00022448"/>
    </source>
</evidence>
<dbReference type="eggNOG" id="KOG1418">
    <property type="taxonomic scope" value="Eukaryota"/>
</dbReference>
<dbReference type="HOGENOM" id="CLU_519021_0_0_1"/>
<feature type="domain" description="Potassium channel" evidence="11">
    <location>
        <begin position="48"/>
        <end position="83"/>
    </location>
</feature>
<comment type="subcellular location">
    <subcellularLocation>
        <location evidence="1">Membrane</location>
        <topology evidence="1">Multi-pass membrane protein</topology>
    </subcellularLocation>
</comment>
<keyword evidence="3 8" id="KW-0812">Transmembrane</keyword>
<evidence type="ECO:0000256" key="3">
    <source>
        <dbReference type="ARBA" id="ARBA00022692"/>
    </source>
</evidence>
<feature type="region of interest" description="Disordered" evidence="9">
    <location>
        <begin position="363"/>
        <end position="384"/>
    </location>
</feature>
<evidence type="ECO:0000256" key="4">
    <source>
        <dbReference type="ARBA" id="ARBA00022989"/>
    </source>
</evidence>
<dbReference type="GO" id="GO:0015271">
    <property type="term" value="F:outward rectifier potassium channel activity"/>
    <property type="evidence" value="ECO:0000318"/>
    <property type="project" value="GO_Central"/>
</dbReference>
<protein>
    <recommendedName>
        <fullName evidence="11">Potassium channel domain-containing protein</fullName>
    </recommendedName>
</protein>
<dbReference type="Gene3D" id="1.10.287.70">
    <property type="match status" value="2"/>
</dbReference>
<dbReference type="PhylomeDB" id="E9G225"/>
<dbReference type="OrthoDB" id="297496at2759"/>
<feature type="domain" description="Potassium channel" evidence="11">
    <location>
        <begin position="113"/>
        <end position="190"/>
    </location>
</feature>
<dbReference type="InParanoid" id="E9G225"/>
<feature type="transmembrane region" description="Helical" evidence="10">
    <location>
        <begin position="6"/>
        <end position="27"/>
    </location>
</feature>
<evidence type="ECO:0000256" key="9">
    <source>
        <dbReference type="SAM" id="MobiDB-lite"/>
    </source>
</evidence>
<dbReference type="InterPro" id="IPR003280">
    <property type="entry name" value="2pore_dom_K_chnl"/>
</dbReference>
<organism evidence="12 13">
    <name type="scientific">Daphnia pulex</name>
    <name type="common">Water flea</name>
    <dbReference type="NCBI Taxonomy" id="6669"/>
    <lineage>
        <taxon>Eukaryota</taxon>
        <taxon>Metazoa</taxon>
        <taxon>Ecdysozoa</taxon>
        <taxon>Arthropoda</taxon>
        <taxon>Crustacea</taxon>
        <taxon>Branchiopoda</taxon>
        <taxon>Diplostraca</taxon>
        <taxon>Cladocera</taxon>
        <taxon>Anomopoda</taxon>
        <taxon>Daphniidae</taxon>
        <taxon>Daphnia</taxon>
    </lineage>
</organism>
<dbReference type="GO" id="GO:0022841">
    <property type="term" value="F:potassium ion leak channel activity"/>
    <property type="evidence" value="ECO:0000318"/>
    <property type="project" value="GO_Central"/>
</dbReference>
<reference evidence="12 13" key="1">
    <citation type="journal article" date="2011" name="Science">
        <title>The ecoresponsive genome of Daphnia pulex.</title>
        <authorList>
            <person name="Colbourne J.K."/>
            <person name="Pfrender M.E."/>
            <person name="Gilbert D."/>
            <person name="Thomas W.K."/>
            <person name="Tucker A."/>
            <person name="Oakley T.H."/>
            <person name="Tokishita S."/>
            <person name="Aerts A."/>
            <person name="Arnold G.J."/>
            <person name="Basu M.K."/>
            <person name="Bauer D.J."/>
            <person name="Caceres C.E."/>
            <person name="Carmel L."/>
            <person name="Casola C."/>
            <person name="Choi J.H."/>
            <person name="Detter J.C."/>
            <person name="Dong Q."/>
            <person name="Dusheyko S."/>
            <person name="Eads B.D."/>
            <person name="Frohlich T."/>
            <person name="Geiler-Samerotte K.A."/>
            <person name="Gerlach D."/>
            <person name="Hatcher P."/>
            <person name="Jogdeo S."/>
            <person name="Krijgsveld J."/>
            <person name="Kriventseva E.V."/>
            <person name="Kultz D."/>
            <person name="Laforsch C."/>
            <person name="Lindquist E."/>
            <person name="Lopez J."/>
            <person name="Manak J.R."/>
            <person name="Muller J."/>
            <person name="Pangilinan J."/>
            <person name="Patwardhan R.P."/>
            <person name="Pitluck S."/>
            <person name="Pritham E.J."/>
            <person name="Rechtsteiner A."/>
            <person name="Rho M."/>
            <person name="Rogozin I.B."/>
            <person name="Sakarya O."/>
            <person name="Salamov A."/>
            <person name="Schaack S."/>
            <person name="Shapiro H."/>
            <person name="Shiga Y."/>
            <person name="Skalitzky C."/>
            <person name="Smith Z."/>
            <person name="Souvorov A."/>
            <person name="Sung W."/>
            <person name="Tang Z."/>
            <person name="Tsuchiya D."/>
            <person name="Tu H."/>
            <person name="Vos H."/>
            <person name="Wang M."/>
            <person name="Wolf Y.I."/>
            <person name="Yamagata H."/>
            <person name="Yamada T."/>
            <person name="Ye Y."/>
            <person name="Shaw J.R."/>
            <person name="Andrews J."/>
            <person name="Crease T.J."/>
            <person name="Tang H."/>
            <person name="Lucas S.M."/>
            <person name="Robertson H.M."/>
            <person name="Bork P."/>
            <person name="Koonin E.V."/>
            <person name="Zdobnov E.M."/>
            <person name="Grigoriev I.V."/>
            <person name="Lynch M."/>
            <person name="Boore J.L."/>
        </authorList>
    </citation>
    <scope>NUCLEOTIDE SEQUENCE [LARGE SCALE GENOMIC DNA]</scope>
</reference>
<dbReference type="KEGG" id="dpx:DAPPUDRAFT_98013"/>
<dbReference type="AlphaFoldDB" id="E9G225"/>
<feature type="transmembrane region" description="Helical" evidence="10">
    <location>
        <begin position="166"/>
        <end position="188"/>
    </location>
</feature>
<dbReference type="Pfam" id="PF07885">
    <property type="entry name" value="Ion_trans_2"/>
    <property type="match status" value="2"/>
</dbReference>
<comment type="similarity">
    <text evidence="8">Belongs to the two pore domain potassium channel (TC 1.A.1.8) family.</text>
</comment>
<evidence type="ECO:0000256" key="7">
    <source>
        <dbReference type="ARBA" id="ARBA00023303"/>
    </source>
</evidence>
<dbReference type="Proteomes" id="UP000000305">
    <property type="component" value="Unassembled WGS sequence"/>
</dbReference>
<dbReference type="PANTHER" id="PTHR11003">
    <property type="entry name" value="POTASSIUM CHANNEL, SUBFAMILY K"/>
    <property type="match status" value="1"/>
</dbReference>
<dbReference type="GO" id="GO:0005886">
    <property type="term" value="C:plasma membrane"/>
    <property type="evidence" value="ECO:0000318"/>
    <property type="project" value="GO_Central"/>
</dbReference>
<dbReference type="STRING" id="6669.E9G225"/>
<evidence type="ECO:0000256" key="5">
    <source>
        <dbReference type="ARBA" id="ARBA00023065"/>
    </source>
</evidence>
<gene>
    <name evidence="12" type="ORF">DAPPUDRAFT_98013</name>
</gene>
<proteinExistence type="inferred from homology"/>
<dbReference type="PANTHER" id="PTHR11003:SF352">
    <property type="entry name" value="BCDNA.GH04802-RELATED"/>
    <property type="match status" value="1"/>
</dbReference>
<evidence type="ECO:0000313" key="13">
    <source>
        <dbReference type="Proteomes" id="UP000000305"/>
    </source>
</evidence>
<evidence type="ECO:0000256" key="10">
    <source>
        <dbReference type="SAM" id="Phobius"/>
    </source>
</evidence>